<evidence type="ECO:0000256" key="5">
    <source>
        <dbReference type="ARBA" id="ARBA00022840"/>
    </source>
</evidence>
<dbReference type="GO" id="GO:0005524">
    <property type="term" value="F:ATP binding"/>
    <property type="evidence" value="ECO:0007669"/>
    <property type="project" value="UniProtKB-KW"/>
</dbReference>
<keyword evidence="6" id="KW-0238">DNA-binding</keyword>
<dbReference type="PANTHER" id="PTHR14025">
    <property type="entry name" value="FANCONI ANEMIA GROUP M FANCM FAMILY MEMBER"/>
    <property type="match status" value="1"/>
</dbReference>
<dbReference type="Proteomes" id="UP000002613">
    <property type="component" value="Chromosome"/>
</dbReference>
<dbReference type="InterPro" id="IPR001650">
    <property type="entry name" value="Helicase_C-like"/>
</dbReference>
<sequence>MEFVSHPLVKPRAVERRSYQLALAASALLKNTLVVLPTGLGKTVVALLVIASRLHKLDGKVLFLAPTKPLVEQHAFFLKRTLNINEEEIVSFTGEIPPEKRQRMYEKARVIVSTPQVIENDIISGRLTLSDFVLAVFDEAHRAVGNYSYVFIARRFVEESKNPLILAITASPGSDPERIKEVVKNLFIENIEIRTEYDPDVRKYIAEKKIEWVKVDMPEELEKAKEAFEKVIEIRLKRLERLGFDVDFSSKKELLTLQELVQAQAVESGDQVYYEASSILAEVLKVYHAVELIETQGVEAAKKYLKRLLKEGRSRGSKAAKNLLEDPVFREGIVRIAKIKDEHPKVNKLMEILEEQFEKNPDSRVIVFTNFRDTAEKLLKIVSQKFPASKFIGQAKREEDAGMSQKEQLRVLEMFRRGDVKVLIATSVGEEGLDIPETDLVVFYEAVPSEIRAIQRKGRTGRGREGRIVVLITKGTRDEAYYYASLRKEKLMYDTVYRIKYELEKEIEKERLEKAETKTLLDFIASPLIYVDSREMKSGVVKKLIELGAKVKVEKLDVGDYVLSDRVAVERKTVEDFLESLINKERDLFGNLINLKKAYPKALLIIEGNGLYTKRNVNPNAVRGALSAIAVDIGVPILFSANESDTAELLLTIARREQEYRERPVALHSGKSKRTLKDEMEYIVSAISNVGPVIAKNLLKEFQTIERIATASVEELMKVKNVGRKTAERIRKLMSTKYDEADKIFIEEESDQINSFDEAKN</sequence>
<dbReference type="Pfam" id="PF21210">
    <property type="entry name" value="RNA_helicase_helical"/>
    <property type="match status" value="1"/>
</dbReference>
<evidence type="ECO:0000259" key="9">
    <source>
        <dbReference type="PROSITE" id="PS51194"/>
    </source>
</evidence>
<dbReference type="InterPro" id="IPR010994">
    <property type="entry name" value="RuvA_2-like"/>
</dbReference>
<feature type="domain" description="Helicase ATP-binding" evidence="8">
    <location>
        <begin position="23"/>
        <end position="190"/>
    </location>
</feature>
<evidence type="ECO:0000256" key="2">
    <source>
        <dbReference type="ARBA" id="ARBA00022763"/>
    </source>
</evidence>
<dbReference type="SMART" id="SM00490">
    <property type="entry name" value="HELICc"/>
    <property type="match status" value="1"/>
</dbReference>
<keyword evidence="2" id="KW-0227">DNA damage</keyword>
<dbReference type="EMBL" id="CP001899">
    <property type="protein sequence ID" value="ADC64802.1"/>
    <property type="molecule type" value="Genomic_DNA"/>
</dbReference>
<keyword evidence="11" id="KW-1185">Reference proteome</keyword>
<dbReference type="Gene3D" id="1.10.150.20">
    <property type="entry name" value="5' to 3' exonuclease, C-terminal subdomain"/>
    <property type="match status" value="1"/>
</dbReference>
<dbReference type="HOGENOM" id="CLU_002513_3_1_2"/>
<dbReference type="FunFam" id="3.40.50.300:FF:001992">
    <property type="entry name" value="ATP-dependent RNA helicase, putative"/>
    <property type="match status" value="1"/>
</dbReference>
<dbReference type="SMART" id="SM00487">
    <property type="entry name" value="DEXDc"/>
    <property type="match status" value="1"/>
</dbReference>
<dbReference type="STRING" id="589924.Ferp_0631"/>
<dbReference type="Gene3D" id="1.20.1320.20">
    <property type="entry name" value="hef helicase domain"/>
    <property type="match status" value="1"/>
</dbReference>
<name>D3S3G9_FERPA</name>
<dbReference type="Pfam" id="PF00271">
    <property type="entry name" value="Helicase_C"/>
    <property type="match status" value="1"/>
</dbReference>
<evidence type="ECO:0000256" key="3">
    <source>
        <dbReference type="ARBA" id="ARBA00022801"/>
    </source>
</evidence>
<dbReference type="CDD" id="cd20075">
    <property type="entry name" value="XPF_nuclease_XPF_arch"/>
    <property type="match status" value="1"/>
</dbReference>
<evidence type="ECO:0000313" key="10">
    <source>
        <dbReference type="EMBL" id="ADC64802.1"/>
    </source>
</evidence>
<evidence type="ECO:0000256" key="6">
    <source>
        <dbReference type="ARBA" id="ARBA00023125"/>
    </source>
</evidence>
<dbReference type="OrthoDB" id="9764at2157"/>
<dbReference type="SMART" id="SM00891">
    <property type="entry name" value="ERCC4"/>
    <property type="match status" value="1"/>
</dbReference>
<dbReference type="SMART" id="SM00278">
    <property type="entry name" value="HhH1"/>
    <property type="match status" value="2"/>
</dbReference>
<dbReference type="InterPro" id="IPR041755">
    <property type="entry name" value="Hef_ID"/>
</dbReference>
<evidence type="ECO:0000313" key="11">
    <source>
        <dbReference type="Proteomes" id="UP000002613"/>
    </source>
</evidence>
<dbReference type="SUPFAM" id="SSF52540">
    <property type="entry name" value="P-loop containing nucleoside triphosphate hydrolases"/>
    <property type="match status" value="1"/>
</dbReference>
<dbReference type="eggNOG" id="arCOG00872">
    <property type="taxonomic scope" value="Archaea"/>
</dbReference>
<dbReference type="PROSITE" id="PS51194">
    <property type="entry name" value="HELICASE_CTER"/>
    <property type="match status" value="1"/>
</dbReference>
<keyword evidence="5" id="KW-0067">ATP-binding</keyword>
<dbReference type="NCBIfam" id="NF010337">
    <property type="entry name" value="PRK13766.1"/>
    <property type="match status" value="1"/>
</dbReference>
<evidence type="ECO:0000256" key="7">
    <source>
        <dbReference type="ARBA" id="ARBA00023204"/>
    </source>
</evidence>
<dbReference type="GO" id="GO:0004386">
    <property type="term" value="F:helicase activity"/>
    <property type="evidence" value="ECO:0007669"/>
    <property type="project" value="UniProtKB-KW"/>
</dbReference>
<keyword evidence="4 10" id="KW-0347">Helicase</keyword>
<evidence type="ECO:0000256" key="1">
    <source>
        <dbReference type="ARBA" id="ARBA00022741"/>
    </source>
</evidence>
<dbReference type="PROSITE" id="PS51192">
    <property type="entry name" value="HELICASE_ATP_BIND_1"/>
    <property type="match status" value="1"/>
</dbReference>
<dbReference type="InterPro" id="IPR006166">
    <property type="entry name" value="ERCC4_domain"/>
</dbReference>
<dbReference type="KEGG" id="fpl:Ferp_0631"/>
<gene>
    <name evidence="10" type="ordered locus">Ferp_0631</name>
</gene>
<dbReference type="PaxDb" id="589924-Ferp_0631"/>
<evidence type="ECO:0000256" key="4">
    <source>
        <dbReference type="ARBA" id="ARBA00022806"/>
    </source>
</evidence>
<dbReference type="Gene3D" id="3.40.50.300">
    <property type="entry name" value="P-loop containing nucleotide triphosphate hydrolases"/>
    <property type="match status" value="2"/>
</dbReference>
<dbReference type="SUPFAM" id="SSF52980">
    <property type="entry name" value="Restriction endonuclease-like"/>
    <property type="match status" value="1"/>
</dbReference>
<dbReference type="GO" id="GO:0006281">
    <property type="term" value="P:DNA repair"/>
    <property type="evidence" value="ECO:0007669"/>
    <property type="project" value="UniProtKB-KW"/>
</dbReference>
<dbReference type="InterPro" id="IPR011545">
    <property type="entry name" value="DEAD/DEAH_box_helicase_dom"/>
</dbReference>
<dbReference type="GO" id="GO:0140097">
    <property type="term" value="F:catalytic activity, acting on DNA"/>
    <property type="evidence" value="ECO:0007669"/>
    <property type="project" value="UniProtKB-ARBA"/>
</dbReference>
<dbReference type="InterPro" id="IPR011335">
    <property type="entry name" value="Restrct_endonuc-II-like"/>
</dbReference>
<reference evidence="11" key="1">
    <citation type="submission" date="2010-02" db="EMBL/GenBank/DDBJ databases">
        <title>Complete sequence of Ferroglobus placidus DSM 10642.</title>
        <authorList>
            <consortium name="US DOE Joint Genome Institute"/>
            <person name="Lucas S."/>
            <person name="Copeland A."/>
            <person name="Lapidus A."/>
            <person name="Cheng J.-F."/>
            <person name="Bruce D."/>
            <person name="Goodwin L."/>
            <person name="Pitluck S."/>
            <person name="Saunders E."/>
            <person name="Brettin T."/>
            <person name="Detter J.C."/>
            <person name="Han C."/>
            <person name="Tapia R."/>
            <person name="Larimer F."/>
            <person name="Land M."/>
            <person name="Hauser L."/>
            <person name="Kyrpides N."/>
            <person name="Ivanova N."/>
            <person name="Holmes D."/>
            <person name="Lovley D."/>
            <person name="Kyrpides N."/>
            <person name="Anderson I.J."/>
            <person name="Woyke T."/>
        </authorList>
    </citation>
    <scope>NUCLEOTIDE SEQUENCE [LARGE SCALE GENOMIC DNA]</scope>
    <source>
        <strain evidence="11">DSM 10642 / AEDII12DO</strain>
    </source>
</reference>
<dbReference type="Pfam" id="PF02732">
    <property type="entry name" value="ERCC4"/>
    <property type="match status" value="1"/>
</dbReference>
<dbReference type="GeneID" id="8778134"/>
<dbReference type="Pfam" id="PF00270">
    <property type="entry name" value="DEAD"/>
    <property type="match status" value="1"/>
</dbReference>
<dbReference type="InterPro" id="IPR027417">
    <property type="entry name" value="P-loop_NTPase"/>
</dbReference>
<keyword evidence="7" id="KW-0234">DNA repair</keyword>
<dbReference type="CDD" id="cd12089">
    <property type="entry name" value="Hef_ID"/>
    <property type="match status" value="1"/>
</dbReference>
<organism evidence="10 11">
    <name type="scientific">Ferroglobus placidus (strain DSM 10642 / AEDII12DO)</name>
    <dbReference type="NCBI Taxonomy" id="589924"/>
    <lineage>
        <taxon>Archaea</taxon>
        <taxon>Methanobacteriati</taxon>
        <taxon>Methanobacteriota</taxon>
        <taxon>Archaeoglobi</taxon>
        <taxon>Archaeoglobales</taxon>
        <taxon>Archaeoglobaceae</taxon>
        <taxon>Ferroglobus</taxon>
    </lineage>
</organism>
<dbReference type="PANTHER" id="PTHR14025:SF20">
    <property type="entry name" value="FANCONI ANEMIA GROUP M PROTEIN"/>
    <property type="match status" value="1"/>
</dbReference>
<accession>D3S3G9</accession>
<reference evidence="10 11" key="2">
    <citation type="journal article" date="2011" name="Stand. Genomic Sci.">
        <title>Complete genome sequence of Ferroglobus placidus AEDII12DO.</title>
        <authorList>
            <person name="Anderson I."/>
            <person name="Risso C."/>
            <person name="Holmes D."/>
            <person name="Lucas S."/>
            <person name="Copeland A."/>
            <person name="Lapidus A."/>
            <person name="Cheng J.F."/>
            <person name="Bruce D."/>
            <person name="Goodwin L."/>
            <person name="Pitluck S."/>
            <person name="Saunders E."/>
            <person name="Brettin T."/>
            <person name="Detter J.C."/>
            <person name="Han C."/>
            <person name="Tapia R."/>
            <person name="Larimer F."/>
            <person name="Land M."/>
            <person name="Hauser L."/>
            <person name="Woyke T."/>
            <person name="Lovley D."/>
            <person name="Kyrpides N."/>
            <person name="Ivanova N."/>
        </authorList>
    </citation>
    <scope>NUCLEOTIDE SEQUENCE [LARGE SCALE GENOMIC DNA]</scope>
    <source>
        <strain evidence="11">DSM 10642 / AEDII12DO</strain>
    </source>
</reference>
<dbReference type="GO" id="GO:0004518">
    <property type="term" value="F:nuclease activity"/>
    <property type="evidence" value="ECO:0007669"/>
    <property type="project" value="InterPro"/>
</dbReference>
<feature type="domain" description="Helicase C-terminal" evidence="9">
    <location>
        <begin position="345"/>
        <end position="507"/>
    </location>
</feature>
<dbReference type="InterPro" id="IPR003583">
    <property type="entry name" value="Hlx-hairpin-Hlx_DNA-bd_motif"/>
</dbReference>
<dbReference type="GO" id="GO:0003677">
    <property type="term" value="F:DNA binding"/>
    <property type="evidence" value="ECO:0007669"/>
    <property type="project" value="UniProtKB-KW"/>
</dbReference>
<dbReference type="SUPFAM" id="SSF47781">
    <property type="entry name" value="RuvA domain 2-like"/>
    <property type="match status" value="1"/>
</dbReference>
<keyword evidence="3" id="KW-0378">Hydrolase</keyword>
<dbReference type="Pfam" id="PF14520">
    <property type="entry name" value="HHH_5"/>
    <property type="match status" value="1"/>
</dbReference>
<protein>
    <submittedName>
        <fullName evidence="10">Helicase domain protein</fullName>
    </submittedName>
</protein>
<dbReference type="InterPro" id="IPR014001">
    <property type="entry name" value="Helicase_ATP-bd"/>
</dbReference>
<proteinExistence type="predicted"/>
<dbReference type="Gene3D" id="3.40.50.10130">
    <property type="match status" value="1"/>
</dbReference>
<keyword evidence="1" id="KW-0547">Nucleotide-binding</keyword>
<dbReference type="AlphaFoldDB" id="D3S3G9"/>
<evidence type="ECO:0000259" key="8">
    <source>
        <dbReference type="PROSITE" id="PS51192"/>
    </source>
</evidence>
<dbReference type="RefSeq" id="WP_012965148.1">
    <property type="nucleotide sequence ID" value="NC_013849.1"/>
</dbReference>
<dbReference type="GO" id="GO:0016787">
    <property type="term" value="F:hydrolase activity"/>
    <property type="evidence" value="ECO:0007669"/>
    <property type="project" value="UniProtKB-KW"/>
</dbReference>